<comment type="caution">
    <text evidence="1">The sequence shown here is derived from an EMBL/GenBank/DDBJ whole genome shotgun (WGS) entry which is preliminary data.</text>
</comment>
<dbReference type="AlphaFoldDB" id="A0A9J5ZYC4"/>
<evidence type="ECO:0000313" key="2">
    <source>
        <dbReference type="Proteomes" id="UP000824120"/>
    </source>
</evidence>
<name>A0A9J5ZYC4_SOLCO</name>
<dbReference type="Proteomes" id="UP000824120">
    <property type="component" value="Chromosome 3"/>
</dbReference>
<keyword evidence="2" id="KW-1185">Reference proteome</keyword>
<accession>A0A9J5ZYC4</accession>
<protein>
    <submittedName>
        <fullName evidence="1">Uncharacterized protein</fullName>
    </submittedName>
</protein>
<sequence>MSKSIESNLFRSNGDCLIGIRMNRFEITEMDTRFHPVPLYTGMELEWTETDRNGTGWEKRDDISSYFKK</sequence>
<proteinExistence type="predicted"/>
<reference evidence="1 2" key="1">
    <citation type="submission" date="2020-09" db="EMBL/GenBank/DDBJ databases">
        <title>De no assembly of potato wild relative species, Solanum commersonii.</title>
        <authorList>
            <person name="Cho K."/>
        </authorList>
    </citation>
    <scope>NUCLEOTIDE SEQUENCE [LARGE SCALE GENOMIC DNA]</scope>
    <source>
        <strain evidence="1">LZ3.2</strain>
        <tissue evidence="1">Leaf</tissue>
    </source>
</reference>
<dbReference type="EMBL" id="JACXVP010000003">
    <property type="protein sequence ID" value="KAG5617075.1"/>
    <property type="molecule type" value="Genomic_DNA"/>
</dbReference>
<gene>
    <name evidence="1" type="ORF">H5410_016899</name>
</gene>
<organism evidence="1 2">
    <name type="scientific">Solanum commersonii</name>
    <name type="common">Commerson's wild potato</name>
    <name type="synonym">Commerson's nightshade</name>
    <dbReference type="NCBI Taxonomy" id="4109"/>
    <lineage>
        <taxon>Eukaryota</taxon>
        <taxon>Viridiplantae</taxon>
        <taxon>Streptophyta</taxon>
        <taxon>Embryophyta</taxon>
        <taxon>Tracheophyta</taxon>
        <taxon>Spermatophyta</taxon>
        <taxon>Magnoliopsida</taxon>
        <taxon>eudicotyledons</taxon>
        <taxon>Gunneridae</taxon>
        <taxon>Pentapetalae</taxon>
        <taxon>asterids</taxon>
        <taxon>lamiids</taxon>
        <taxon>Solanales</taxon>
        <taxon>Solanaceae</taxon>
        <taxon>Solanoideae</taxon>
        <taxon>Solaneae</taxon>
        <taxon>Solanum</taxon>
    </lineage>
</organism>
<evidence type="ECO:0000313" key="1">
    <source>
        <dbReference type="EMBL" id="KAG5617075.1"/>
    </source>
</evidence>